<dbReference type="GO" id="GO:0016020">
    <property type="term" value="C:membrane"/>
    <property type="evidence" value="ECO:0007669"/>
    <property type="project" value="TreeGrafter"/>
</dbReference>
<keyword evidence="8 13" id="KW-0175">Coiled coil</keyword>
<dbReference type="PANTHER" id="PTHR21448">
    <property type="entry name" value="SMOOTH MUSCLE MYOSIN HEAVY CHAIN-RELATED"/>
    <property type="match status" value="1"/>
</dbReference>
<feature type="compositionally biased region" description="Low complexity" evidence="14">
    <location>
        <begin position="638"/>
        <end position="649"/>
    </location>
</feature>
<feature type="domain" description="C3H1-type" evidence="15">
    <location>
        <begin position="78"/>
        <end position="106"/>
    </location>
</feature>
<evidence type="ECO:0000256" key="10">
    <source>
        <dbReference type="ARBA" id="ARBA00031617"/>
    </source>
</evidence>
<dbReference type="Gene3D" id="4.10.1000.10">
    <property type="entry name" value="Zinc finger, CCCH-type"/>
    <property type="match status" value="2"/>
</dbReference>
<feature type="coiled-coil region" evidence="13">
    <location>
        <begin position="247"/>
        <end position="320"/>
    </location>
</feature>
<keyword evidence="4" id="KW-0967">Endosome</keyword>
<evidence type="ECO:0000256" key="7">
    <source>
        <dbReference type="ARBA" id="ARBA00022884"/>
    </source>
</evidence>
<dbReference type="SMART" id="SM00356">
    <property type="entry name" value="ZnF_C3H1"/>
    <property type="match status" value="2"/>
</dbReference>
<dbReference type="InterPro" id="IPR000571">
    <property type="entry name" value="Znf_CCCH"/>
</dbReference>
<feature type="region of interest" description="Disordered" evidence="14">
    <location>
        <begin position="608"/>
        <end position="655"/>
    </location>
</feature>
<evidence type="ECO:0000259" key="15">
    <source>
        <dbReference type="PROSITE" id="PS50103"/>
    </source>
</evidence>
<dbReference type="Pfam" id="PF21636">
    <property type="entry name" value="PPP1R21_C"/>
    <property type="match status" value="1"/>
</dbReference>
<name>A0AA39HYX9_9BILA</name>
<dbReference type="PANTHER" id="PTHR21448:SF0">
    <property type="entry name" value="PROTEIN PHOSPHATASE 1 REGULATORY SUBUNIT 21"/>
    <property type="match status" value="1"/>
</dbReference>
<feature type="coiled-coil region" evidence="13">
    <location>
        <begin position="655"/>
        <end position="689"/>
    </location>
</feature>
<dbReference type="Pfam" id="PF10212">
    <property type="entry name" value="PPP1R21_helical"/>
    <property type="match status" value="1"/>
</dbReference>
<keyword evidence="7" id="KW-0694">RNA-binding</keyword>
<feature type="zinc finger region" description="C3H1-type" evidence="12">
    <location>
        <begin position="78"/>
        <end position="106"/>
    </location>
</feature>
<dbReference type="SMART" id="SM01254">
    <property type="entry name" value="KLRAQ"/>
    <property type="match status" value="1"/>
</dbReference>
<dbReference type="GO" id="GO:0005769">
    <property type="term" value="C:early endosome"/>
    <property type="evidence" value="ECO:0007669"/>
    <property type="project" value="UniProtKB-SubCell"/>
</dbReference>
<evidence type="ECO:0000256" key="2">
    <source>
        <dbReference type="ARBA" id="ARBA00020102"/>
    </source>
</evidence>
<comment type="subcellular location">
    <subcellularLocation>
        <location evidence="1">Early endosome</location>
    </subcellularLocation>
</comment>
<dbReference type="GO" id="GO:0003723">
    <property type="term" value="F:RNA binding"/>
    <property type="evidence" value="ECO:0007669"/>
    <property type="project" value="UniProtKB-KW"/>
</dbReference>
<dbReference type="SUPFAM" id="SSF90229">
    <property type="entry name" value="CCCH zinc finger"/>
    <property type="match status" value="2"/>
</dbReference>
<evidence type="ECO:0000256" key="12">
    <source>
        <dbReference type="PROSITE-ProRule" id="PRU00723"/>
    </source>
</evidence>
<dbReference type="EMBL" id="JAUCMV010000003">
    <property type="protein sequence ID" value="KAK0413518.1"/>
    <property type="molecule type" value="Genomic_DNA"/>
</dbReference>
<proteinExistence type="predicted"/>
<feature type="coiled-coil region" evidence="13">
    <location>
        <begin position="138"/>
        <end position="214"/>
    </location>
</feature>
<dbReference type="InterPro" id="IPR040024">
    <property type="entry name" value="PPP1R21"/>
</dbReference>
<evidence type="ECO:0000256" key="4">
    <source>
        <dbReference type="ARBA" id="ARBA00022753"/>
    </source>
</evidence>
<evidence type="ECO:0000256" key="14">
    <source>
        <dbReference type="SAM" id="MobiDB-lite"/>
    </source>
</evidence>
<dbReference type="GO" id="GO:0008270">
    <property type="term" value="F:zinc ion binding"/>
    <property type="evidence" value="ECO:0007669"/>
    <property type="project" value="UniProtKB-KW"/>
</dbReference>
<keyword evidence="17" id="KW-1185">Reference proteome</keyword>
<evidence type="ECO:0000256" key="8">
    <source>
        <dbReference type="ARBA" id="ARBA00023054"/>
    </source>
</evidence>
<feature type="zinc finger region" description="C3H1-type" evidence="12">
    <location>
        <begin position="33"/>
        <end position="61"/>
    </location>
</feature>
<evidence type="ECO:0000256" key="6">
    <source>
        <dbReference type="ARBA" id="ARBA00022833"/>
    </source>
</evidence>
<dbReference type="AlphaFoldDB" id="A0AA39HYX9"/>
<dbReference type="Pfam" id="PF10205">
    <property type="entry name" value="KLRAQ"/>
    <property type="match status" value="1"/>
</dbReference>
<evidence type="ECO:0000313" key="16">
    <source>
        <dbReference type="EMBL" id="KAK0413518.1"/>
    </source>
</evidence>
<feature type="compositionally biased region" description="Acidic residues" evidence="14">
    <location>
        <begin position="625"/>
        <end position="637"/>
    </location>
</feature>
<dbReference type="InterPro" id="IPR019348">
    <property type="entry name" value="PPP1R21_six_helix"/>
</dbReference>
<dbReference type="Gene3D" id="1.10.287.1490">
    <property type="match status" value="1"/>
</dbReference>
<feature type="coiled-coil region" evidence="13">
    <location>
        <begin position="760"/>
        <end position="826"/>
    </location>
</feature>
<evidence type="ECO:0000256" key="5">
    <source>
        <dbReference type="ARBA" id="ARBA00022771"/>
    </source>
</evidence>
<dbReference type="Proteomes" id="UP001175271">
    <property type="component" value="Unassembled WGS sequence"/>
</dbReference>
<accession>A0AA39HYX9</accession>
<dbReference type="PROSITE" id="PS50103">
    <property type="entry name" value="ZF_C3H1"/>
    <property type="match status" value="2"/>
</dbReference>
<evidence type="ECO:0000256" key="9">
    <source>
        <dbReference type="ARBA" id="ARBA00031361"/>
    </source>
</evidence>
<dbReference type="InterPro" id="IPR049372">
    <property type="entry name" value="PPP1R21_C"/>
</dbReference>
<comment type="caution">
    <text evidence="16">The sequence shown here is derived from an EMBL/GenBank/DDBJ whole genome shotgun (WGS) entry which is preliminary data.</text>
</comment>
<reference evidence="16" key="1">
    <citation type="submission" date="2023-06" db="EMBL/GenBank/DDBJ databases">
        <title>Genomic analysis of the entomopathogenic nematode Steinernema hermaphroditum.</title>
        <authorList>
            <person name="Schwarz E.M."/>
            <person name="Heppert J.K."/>
            <person name="Baniya A."/>
            <person name="Schwartz H.T."/>
            <person name="Tan C.-H."/>
            <person name="Antoshechkin I."/>
            <person name="Sternberg P.W."/>
            <person name="Goodrich-Blair H."/>
            <person name="Dillman A.R."/>
        </authorList>
    </citation>
    <scope>NUCLEOTIDE SEQUENCE</scope>
    <source>
        <strain evidence="16">PS9179</strain>
        <tissue evidence="16">Whole animal</tissue>
    </source>
</reference>
<protein>
    <recommendedName>
        <fullName evidence="2">Protein phosphatase 1 regulatory subunit 21</fullName>
    </recommendedName>
    <alternativeName>
        <fullName evidence="10">Coiled-coil domain-containing protein 128</fullName>
    </alternativeName>
    <alternativeName>
        <fullName evidence="11">Ferry endosomal RAB5 effector complex subunit 2</fullName>
    </alternativeName>
    <alternativeName>
        <fullName evidence="9">KLRAQ motif-containing protein 1</fullName>
    </alternativeName>
</protein>
<sequence length="842" mass="95831">MSQIDIDTLIAELTALKMMAAQKQRGATNPTLNYKTKLCKSKMETGICRFGGRCLFAHSVSELRVPSVPMGTTQRNNKYKTKLCNKYHCLGICPYGSRCLFVHDLRELQLNTCSCTCEEHQQFHKWLLPPPMSTISSNADISSKYQRLAAEYAKLRAQVPVLKSAVIEEQSRNARLQTEYNEKDSRLRRLEDEFDELRARNVALVKTVEKLQETVAGGEQPQQPKKIKKKNELKHSKSTFDHAAIDNSLLEQELSRKLAENADLHKEIFELQEQHKSEISLANQLIDETTSEKTKLQEMIERLRSRNEELMQQNDRLAVRQGKSPANRLASPLNYLAGINVAEELIRAHVDASFVELETDELKSIVMDFIKRLKSIIGGWINLLTTLSQRSQLYPCDISFEPLPSSIEQYSQSLIHASESFTAFVSILDRFAENVVGYADFRQLKSDVAELAATFVAVLQECSGKVIPLFDITIDIECRVQWCTANLDELNQKWRSQFADLVSLFKATIELFDASVIDDLSADEVVRSLEKLANCASVVAECFVKKIFVENRIPTASKKLKCVNDCVQQSFQTISRHCIDIHMLCDHHKQLLERKLLVNPMRRLSLKIPSTLTTPKPSPKAMNPFDDEDEEEAEPETAETSTSAETDASNVLDKEEEHRQRIVYYEAEIANAQRRLTEMESEKEQNQVDIALLKMKLESALADKGTVSNNCMTIHRCEAEMKLLSSHYKDRISDLVNQLQIVRSRANYYQNECEIIKKHIDLTIAEREKYRDEVKNYAAKVVELNDDLETVRAGYEEQMRNMCDHLADMSAKLADQTETISSLQAATNGLTNGSAKKLLLKK</sequence>
<evidence type="ECO:0000256" key="13">
    <source>
        <dbReference type="SAM" id="Coils"/>
    </source>
</evidence>
<keyword evidence="6 12" id="KW-0862">Zinc</keyword>
<keyword evidence="5 12" id="KW-0863">Zinc-finger</keyword>
<dbReference type="InterPro" id="IPR019343">
    <property type="entry name" value="PPP1R21_N"/>
</dbReference>
<evidence type="ECO:0000256" key="1">
    <source>
        <dbReference type="ARBA" id="ARBA00004412"/>
    </source>
</evidence>
<evidence type="ECO:0000313" key="17">
    <source>
        <dbReference type="Proteomes" id="UP001175271"/>
    </source>
</evidence>
<dbReference type="Pfam" id="PF00642">
    <property type="entry name" value="zf-CCCH"/>
    <property type="match status" value="2"/>
</dbReference>
<evidence type="ECO:0000256" key="11">
    <source>
        <dbReference type="ARBA" id="ARBA00044824"/>
    </source>
</evidence>
<gene>
    <name evidence="16" type="ORF">QR680_006850</name>
</gene>
<dbReference type="InterPro" id="IPR036855">
    <property type="entry name" value="Znf_CCCH_sf"/>
</dbReference>
<organism evidence="16 17">
    <name type="scientific">Steinernema hermaphroditum</name>
    <dbReference type="NCBI Taxonomy" id="289476"/>
    <lineage>
        <taxon>Eukaryota</taxon>
        <taxon>Metazoa</taxon>
        <taxon>Ecdysozoa</taxon>
        <taxon>Nematoda</taxon>
        <taxon>Chromadorea</taxon>
        <taxon>Rhabditida</taxon>
        <taxon>Tylenchina</taxon>
        <taxon>Panagrolaimomorpha</taxon>
        <taxon>Strongyloidoidea</taxon>
        <taxon>Steinernematidae</taxon>
        <taxon>Steinernema</taxon>
    </lineage>
</organism>
<evidence type="ECO:0000256" key="3">
    <source>
        <dbReference type="ARBA" id="ARBA00022723"/>
    </source>
</evidence>
<keyword evidence="3 12" id="KW-0479">Metal-binding</keyword>
<feature type="domain" description="C3H1-type" evidence="15">
    <location>
        <begin position="33"/>
        <end position="61"/>
    </location>
</feature>